<comment type="caution">
    <text evidence="2">The sequence shown here is derived from an EMBL/GenBank/DDBJ whole genome shotgun (WGS) entry which is preliminary data.</text>
</comment>
<evidence type="ECO:0000259" key="1">
    <source>
        <dbReference type="Pfam" id="PF04296"/>
    </source>
</evidence>
<feature type="domain" description="YlxR" evidence="1">
    <location>
        <begin position="3"/>
        <end position="69"/>
    </location>
</feature>
<dbReference type="InterPro" id="IPR037465">
    <property type="entry name" value="YlxR"/>
</dbReference>
<dbReference type="PANTHER" id="PTHR34215">
    <property type="entry name" value="BLL0784 PROTEIN"/>
    <property type="match status" value="1"/>
</dbReference>
<evidence type="ECO:0000313" key="2">
    <source>
        <dbReference type="EMBL" id="MBO2989456.1"/>
    </source>
</evidence>
<dbReference type="RefSeq" id="WP_208237701.1">
    <property type="nucleotide sequence ID" value="NZ_BAAAQU010000001.1"/>
</dbReference>
<protein>
    <submittedName>
        <fullName evidence="2">YlxR family protein</fullName>
    </submittedName>
</protein>
<keyword evidence="3" id="KW-1185">Reference proteome</keyword>
<dbReference type="PANTHER" id="PTHR34215:SF1">
    <property type="entry name" value="YLXR DOMAIN-CONTAINING PROTEIN"/>
    <property type="match status" value="1"/>
</dbReference>
<dbReference type="Gene3D" id="3.30.1230.10">
    <property type="entry name" value="YlxR-like"/>
    <property type="match status" value="1"/>
</dbReference>
<reference evidence="2" key="1">
    <citation type="submission" date="2021-03" db="EMBL/GenBank/DDBJ databases">
        <title>Leucobacter chromiisoli sp. nov., isolated from chromium-containing soil of chemical plant.</title>
        <authorList>
            <person name="Xu Z."/>
        </authorList>
    </citation>
    <scope>NUCLEOTIDE SEQUENCE</scope>
    <source>
        <strain evidence="2">K 70/01</strain>
    </source>
</reference>
<evidence type="ECO:0000313" key="3">
    <source>
        <dbReference type="Proteomes" id="UP000668403"/>
    </source>
</evidence>
<dbReference type="EMBL" id="JAGFBF010000003">
    <property type="protein sequence ID" value="MBO2989456.1"/>
    <property type="molecule type" value="Genomic_DNA"/>
</dbReference>
<dbReference type="Proteomes" id="UP000668403">
    <property type="component" value="Unassembled WGS sequence"/>
</dbReference>
<dbReference type="AlphaFoldDB" id="A0A939TJP6"/>
<dbReference type="SUPFAM" id="SSF64376">
    <property type="entry name" value="YlxR-like"/>
    <property type="match status" value="1"/>
</dbReference>
<gene>
    <name evidence="2" type="ORF">J4H85_05535</name>
</gene>
<sequence length="83" mass="9367">MLRTCVACRERASREDLLRVVEHRGQLIADERAVHPGRGSWVHPTPQCLTLAMSRGSFARALRVSSKLDTVPLENRLKSLMDN</sequence>
<dbReference type="InterPro" id="IPR035931">
    <property type="entry name" value="YlxR-like_sf"/>
</dbReference>
<name>A0A939TJP6_9MICO</name>
<dbReference type="Pfam" id="PF04296">
    <property type="entry name" value="YlxR"/>
    <property type="match status" value="1"/>
</dbReference>
<accession>A0A939TJP6</accession>
<organism evidence="2 3">
    <name type="scientific">Leucobacter tardus</name>
    <dbReference type="NCBI Taxonomy" id="501483"/>
    <lineage>
        <taxon>Bacteria</taxon>
        <taxon>Bacillati</taxon>
        <taxon>Actinomycetota</taxon>
        <taxon>Actinomycetes</taxon>
        <taxon>Micrococcales</taxon>
        <taxon>Microbacteriaceae</taxon>
        <taxon>Leucobacter</taxon>
    </lineage>
</organism>
<dbReference type="InterPro" id="IPR007393">
    <property type="entry name" value="YlxR_dom"/>
</dbReference>
<proteinExistence type="predicted"/>